<sequence>MRSLSPGLDLPSSLPSPMLGSASSTLNLASGCNLPLWRNSSWTLLRAVDEKDLKRLRIICGKASGPGIQAFPGAGPCWYQPLLHGTPRDSAVPPSRGPITPGVPRCTFKYSQCSTDSLPGVPEGTQLA</sequence>
<protein>
    <submittedName>
        <fullName evidence="1">Uncharacterized protein</fullName>
    </submittedName>
</protein>
<organism evidence="1 2">
    <name type="scientific">Saguinus oedipus</name>
    <name type="common">Cotton-top tamarin</name>
    <name type="synonym">Oedipomidas oedipus</name>
    <dbReference type="NCBI Taxonomy" id="9490"/>
    <lineage>
        <taxon>Eukaryota</taxon>
        <taxon>Metazoa</taxon>
        <taxon>Chordata</taxon>
        <taxon>Craniata</taxon>
        <taxon>Vertebrata</taxon>
        <taxon>Euteleostomi</taxon>
        <taxon>Mammalia</taxon>
        <taxon>Eutheria</taxon>
        <taxon>Euarchontoglires</taxon>
        <taxon>Primates</taxon>
        <taxon>Haplorrhini</taxon>
        <taxon>Platyrrhini</taxon>
        <taxon>Cebidae</taxon>
        <taxon>Callitrichinae</taxon>
        <taxon>Saguinus</taxon>
    </lineage>
</organism>
<accession>A0ABQ9TPA8</accession>
<gene>
    <name evidence="1" type="ORF">P7K49_035760</name>
</gene>
<name>A0ABQ9TPA8_SAGOE</name>
<dbReference type="Proteomes" id="UP001266305">
    <property type="component" value="Unassembled WGS sequence"/>
</dbReference>
<keyword evidence="2" id="KW-1185">Reference proteome</keyword>
<reference evidence="1 2" key="1">
    <citation type="submission" date="2023-05" db="EMBL/GenBank/DDBJ databases">
        <title>B98-5 Cell Line De Novo Hybrid Assembly: An Optical Mapping Approach.</title>
        <authorList>
            <person name="Kananen K."/>
            <person name="Auerbach J.A."/>
            <person name="Kautto E."/>
            <person name="Blachly J.S."/>
        </authorList>
    </citation>
    <scope>NUCLEOTIDE SEQUENCE [LARGE SCALE GENOMIC DNA]</scope>
    <source>
        <strain evidence="1">B95-8</strain>
        <tissue evidence="1">Cell line</tissue>
    </source>
</reference>
<proteinExistence type="predicted"/>
<comment type="caution">
    <text evidence="1">The sequence shown here is derived from an EMBL/GenBank/DDBJ whole genome shotgun (WGS) entry which is preliminary data.</text>
</comment>
<dbReference type="PROSITE" id="PS51257">
    <property type="entry name" value="PROKAR_LIPOPROTEIN"/>
    <property type="match status" value="1"/>
</dbReference>
<dbReference type="EMBL" id="JASSZA010000020">
    <property type="protein sequence ID" value="KAK2086335.1"/>
    <property type="molecule type" value="Genomic_DNA"/>
</dbReference>
<evidence type="ECO:0000313" key="1">
    <source>
        <dbReference type="EMBL" id="KAK2086335.1"/>
    </source>
</evidence>
<evidence type="ECO:0000313" key="2">
    <source>
        <dbReference type="Proteomes" id="UP001266305"/>
    </source>
</evidence>